<dbReference type="InterPro" id="IPR011620">
    <property type="entry name" value="Sig_transdc_His_kinase_LytS_TM"/>
</dbReference>
<dbReference type="InterPro" id="IPR043128">
    <property type="entry name" value="Rev_trsase/Diguanyl_cyclase"/>
</dbReference>
<dbReference type="Pfam" id="PF08447">
    <property type="entry name" value="PAS_3"/>
    <property type="match status" value="2"/>
</dbReference>
<dbReference type="PANTHER" id="PTHR45138">
    <property type="entry name" value="REGULATORY COMPONENTS OF SENSORY TRANSDUCTION SYSTEM"/>
    <property type="match status" value="1"/>
</dbReference>
<feature type="transmembrane region" description="Helical" evidence="7">
    <location>
        <begin position="68"/>
        <end position="90"/>
    </location>
</feature>
<dbReference type="SMART" id="SM00091">
    <property type="entry name" value="PAS"/>
    <property type="match status" value="2"/>
</dbReference>
<evidence type="ECO:0000256" key="6">
    <source>
        <dbReference type="SAM" id="Coils"/>
    </source>
</evidence>
<feature type="coiled-coil region" evidence="6">
    <location>
        <begin position="432"/>
        <end position="463"/>
    </location>
</feature>
<dbReference type="Pfam" id="PF00990">
    <property type="entry name" value="GGDEF"/>
    <property type="match status" value="1"/>
</dbReference>
<evidence type="ECO:0000256" key="2">
    <source>
        <dbReference type="ARBA" id="ARBA00022475"/>
    </source>
</evidence>
<protein>
    <submittedName>
        <fullName evidence="11">Diguanylate cyclase (GGDEF)-like protein/PAS domain S-box-containing protein</fullName>
    </submittedName>
</protein>
<feature type="domain" description="PAS" evidence="8">
    <location>
        <begin position="191"/>
        <end position="261"/>
    </location>
</feature>
<name>A0ABS4K0S4_9CLOT</name>
<dbReference type="InterPro" id="IPR050469">
    <property type="entry name" value="Diguanylate_Cyclase"/>
</dbReference>
<dbReference type="SMART" id="SM00086">
    <property type="entry name" value="PAC"/>
    <property type="match status" value="2"/>
</dbReference>
<dbReference type="InterPro" id="IPR000014">
    <property type="entry name" value="PAS"/>
</dbReference>
<feature type="domain" description="PAC" evidence="9">
    <location>
        <begin position="390"/>
        <end position="441"/>
    </location>
</feature>
<dbReference type="InterPro" id="IPR035965">
    <property type="entry name" value="PAS-like_dom_sf"/>
</dbReference>
<dbReference type="Gene3D" id="3.30.450.20">
    <property type="entry name" value="PAS domain"/>
    <property type="match status" value="2"/>
</dbReference>
<evidence type="ECO:0000256" key="7">
    <source>
        <dbReference type="SAM" id="Phobius"/>
    </source>
</evidence>
<dbReference type="SMART" id="SM00267">
    <property type="entry name" value="GGDEF"/>
    <property type="match status" value="1"/>
</dbReference>
<organism evidence="11 12">
    <name type="scientific">Clostridium punense</name>
    <dbReference type="NCBI Taxonomy" id="1054297"/>
    <lineage>
        <taxon>Bacteria</taxon>
        <taxon>Bacillati</taxon>
        <taxon>Bacillota</taxon>
        <taxon>Clostridia</taxon>
        <taxon>Eubacteriales</taxon>
        <taxon>Clostridiaceae</taxon>
        <taxon>Clostridium</taxon>
    </lineage>
</organism>
<dbReference type="CDD" id="cd01949">
    <property type="entry name" value="GGDEF"/>
    <property type="match status" value="1"/>
</dbReference>
<proteinExistence type="predicted"/>
<feature type="domain" description="GGDEF" evidence="10">
    <location>
        <begin position="494"/>
        <end position="631"/>
    </location>
</feature>
<dbReference type="CDD" id="cd00130">
    <property type="entry name" value="PAS"/>
    <property type="match status" value="1"/>
</dbReference>
<gene>
    <name evidence="11" type="ORF">J2Z44_001176</name>
</gene>
<evidence type="ECO:0000256" key="3">
    <source>
        <dbReference type="ARBA" id="ARBA00022692"/>
    </source>
</evidence>
<feature type="domain" description="PAC" evidence="9">
    <location>
        <begin position="264"/>
        <end position="316"/>
    </location>
</feature>
<dbReference type="NCBIfam" id="TIGR00229">
    <property type="entry name" value="sensory_box"/>
    <property type="match status" value="2"/>
</dbReference>
<dbReference type="InterPro" id="IPR029787">
    <property type="entry name" value="Nucleotide_cyclase"/>
</dbReference>
<keyword evidence="12" id="KW-1185">Reference proteome</keyword>
<feature type="transmembrane region" description="Helical" evidence="7">
    <location>
        <begin position="96"/>
        <end position="121"/>
    </location>
</feature>
<evidence type="ECO:0000313" key="11">
    <source>
        <dbReference type="EMBL" id="MBP2021380.1"/>
    </source>
</evidence>
<evidence type="ECO:0000256" key="1">
    <source>
        <dbReference type="ARBA" id="ARBA00004651"/>
    </source>
</evidence>
<keyword evidence="2" id="KW-1003">Cell membrane</keyword>
<dbReference type="InterPro" id="IPR000160">
    <property type="entry name" value="GGDEF_dom"/>
</dbReference>
<dbReference type="RefSeq" id="WP_021285494.1">
    <property type="nucleotide sequence ID" value="NZ_JAGGLL010000007.1"/>
</dbReference>
<evidence type="ECO:0000259" key="8">
    <source>
        <dbReference type="PROSITE" id="PS50112"/>
    </source>
</evidence>
<evidence type="ECO:0000259" key="9">
    <source>
        <dbReference type="PROSITE" id="PS50113"/>
    </source>
</evidence>
<dbReference type="PROSITE" id="PS50113">
    <property type="entry name" value="PAC"/>
    <property type="match status" value="2"/>
</dbReference>
<feature type="transmembrane region" description="Helical" evidence="7">
    <location>
        <begin position="157"/>
        <end position="179"/>
    </location>
</feature>
<dbReference type="Proteomes" id="UP001519308">
    <property type="component" value="Unassembled WGS sequence"/>
</dbReference>
<evidence type="ECO:0000256" key="5">
    <source>
        <dbReference type="ARBA" id="ARBA00023136"/>
    </source>
</evidence>
<evidence type="ECO:0000259" key="10">
    <source>
        <dbReference type="PROSITE" id="PS50887"/>
    </source>
</evidence>
<dbReference type="InterPro" id="IPR000700">
    <property type="entry name" value="PAS-assoc_C"/>
</dbReference>
<dbReference type="Gene3D" id="3.30.70.270">
    <property type="match status" value="1"/>
</dbReference>
<comment type="subcellular location">
    <subcellularLocation>
        <location evidence="1">Cell membrane</location>
        <topology evidence="1">Multi-pass membrane protein</topology>
    </subcellularLocation>
</comment>
<dbReference type="EMBL" id="JAGGLL010000007">
    <property type="protein sequence ID" value="MBP2021380.1"/>
    <property type="molecule type" value="Genomic_DNA"/>
</dbReference>
<reference evidence="11 12" key="1">
    <citation type="submission" date="2021-03" db="EMBL/GenBank/DDBJ databases">
        <title>Genomic Encyclopedia of Type Strains, Phase IV (KMG-IV): sequencing the most valuable type-strain genomes for metagenomic binning, comparative biology and taxonomic classification.</title>
        <authorList>
            <person name="Goeker M."/>
        </authorList>
    </citation>
    <scope>NUCLEOTIDE SEQUENCE [LARGE SCALE GENOMIC DNA]</scope>
    <source>
        <strain evidence="11 12">DSM 28650</strain>
    </source>
</reference>
<keyword evidence="5 7" id="KW-0472">Membrane</keyword>
<accession>A0ABS4K0S4</accession>
<dbReference type="PROSITE" id="PS50887">
    <property type="entry name" value="GGDEF"/>
    <property type="match status" value="1"/>
</dbReference>
<dbReference type="PANTHER" id="PTHR45138:SF9">
    <property type="entry name" value="DIGUANYLATE CYCLASE DGCM-RELATED"/>
    <property type="match status" value="1"/>
</dbReference>
<feature type="transmembrane region" description="Helical" evidence="7">
    <location>
        <begin position="5"/>
        <end position="24"/>
    </location>
</feature>
<dbReference type="Pfam" id="PF07694">
    <property type="entry name" value="5TM-5TMR_LYT"/>
    <property type="match status" value="1"/>
</dbReference>
<evidence type="ECO:0000313" key="12">
    <source>
        <dbReference type="Proteomes" id="UP001519308"/>
    </source>
</evidence>
<dbReference type="NCBIfam" id="TIGR00254">
    <property type="entry name" value="GGDEF"/>
    <property type="match status" value="1"/>
</dbReference>
<feature type="transmembrane region" description="Helical" evidence="7">
    <location>
        <begin position="133"/>
        <end position="151"/>
    </location>
</feature>
<comment type="caution">
    <text evidence="11">The sequence shown here is derived from an EMBL/GenBank/DDBJ whole genome shotgun (WGS) entry which is preliminary data.</text>
</comment>
<feature type="transmembrane region" description="Helical" evidence="7">
    <location>
        <begin position="36"/>
        <end position="56"/>
    </location>
</feature>
<sequence>MVNILLINLAIIIICVFIQWQIIIKLINMNRHKHKINLFIGITSGIAGTVLMLYSINIDEYILMDLKHIIIALSAVYGSPISALVCSAIIATMRIVLYGVSAPSFVAFTGILFIGFIFAYIGRSKKTTAFRFIAMNLISATYMFGSLYYILGFGKPFLHHYVFFITISFIGGCLCYFVCEYARISYENFKQLSYYGLIVNNSSDLICIHDLNSKLKYVSPSITKLLGYTAKEFLGKFTYDFIHPQDLDYIRSQHELLLKQLDVVTSAYKFRKEDGSYIWLESKAHLIKDTSGSPKEVISISRDVTSRKLVEDKLKSANDRLVTIFNNGGTAITVRDINQKPIDVSQSYLNMLGYKDVKEVEYFSNIVPLEDRQRESVFFKDLLDGKINSYRIEKRYIKKDGSILWGDVIVTLLPNENGNPLVIGMMNDITDRKQYEKMLLDMELKLKKANEELKEKNKILTELSFSDGLTGIPNRRYFQISLEKEWKRAQRTFKPITLLMIDVDYFKIFNDTYGHVQGDECLKIIAKTLKSTVNRSTDLTARLGGEEFSVLLPDTDEDGGKSIATKILEAISALKIPNDNSKAMPYVTVSIGICSLVPTVNCEAEDFIHAADMALYSAKESGRNRFQVFNNVIGSKNSINEDLELWKKIEGMAIDK</sequence>
<dbReference type="InterPro" id="IPR013655">
    <property type="entry name" value="PAS_fold_3"/>
</dbReference>
<keyword evidence="3 7" id="KW-0812">Transmembrane</keyword>
<evidence type="ECO:0000256" key="4">
    <source>
        <dbReference type="ARBA" id="ARBA00022989"/>
    </source>
</evidence>
<keyword evidence="4 7" id="KW-1133">Transmembrane helix</keyword>
<dbReference type="SUPFAM" id="SSF55785">
    <property type="entry name" value="PYP-like sensor domain (PAS domain)"/>
    <property type="match status" value="2"/>
</dbReference>
<dbReference type="PROSITE" id="PS50112">
    <property type="entry name" value="PAS"/>
    <property type="match status" value="1"/>
</dbReference>
<dbReference type="InterPro" id="IPR001610">
    <property type="entry name" value="PAC"/>
</dbReference>
<dbReference type="SUPFAM" id="SSF55073">
    <property type="entry name" value="Nucleotide cyclase"/>
    <property type="match status" value="1"/>
</dbReference>
<keyword evidence="6" id="KW-0175">Coiled coil</keyword>